<reference evidence="2 3" key="1">
    <citation type="journal article" date="2019" name="Int. J. Syst. Evol. Microbiol.">
        <title>The Global Catalogue of Microorganisms (GCM) 10K type strain sequencing project: providing services to taxonomists for standard genome sequencing and annotation.</title>
        <authorList>
            <consortium name="The Broad Institute Genomics Platform"/>
            <consortium name="The Broad Institute Genome Sequencing Center for Infectious Disease"/>
            <person name="Wu L."/>
            <person name="Ma J."/>
        </authorList>
    </citation>
    <scope>NUCLEOTIDE SEQUENCE [LARGE SCALE GENOMIC DNA]</scope>
    <source>
        <strain evidence="2 3">GX26</strain>
    </source>
</reference>
<evidence type="ECO:0000313" key="3">
    <source>
        <dbReference type="Proteomes" id="UP001596395"/>
    </source>
</evidence>
<keyword evidence="3" id="KW-1185">Reference proteome</keyword>
<dbReference type="RefSeq" id="WP_336351720.1">
    <property type="nucleotide sequence ID" value="NZ_JAZAQL010000004.1"/>
</dbReference>
<accession>A0ABD5VL41</accession>
<keyword evidence="1" id="KW-0812">Transmembrane</keyword>
<organism evidence="2 3">
    <name type="scientific">Halorubellus litoreus</name>
    <dbReference type="NCBI Taxonomy" id="755308"/>
    <lineage>
        <taxon>Archaea</taxon>
        <taxon>Methanobacteriati</taxon>
        <taxon>Methanobacteriota</taxon>
        <taxon>Stenosarchaea group</taxon>
        <taxon>Halobacteria</taxon>
        <taxon>Halobacteriales</taxon>
        <taxon>Halorubellaceae</taxon>
        <taxon>Halorubellus</taxon>
    </lineage>
</organism>
<evidence type="ECO:0000313" key="2">
    <source>
        <dbReference type="EMBL" id="MFC6954777.1"/>
    </source>
</evidence>
<name>A0ABD5VL41_9EURY</name>
<gene>
    <name evidence="2" type="ORF">ACFQGB_18070</name>
</gene>
<evidence type="ECO:0000256" key="1">
    <source>
        <dbReference type="SAM" id="Phobius"/>
    </source>
</evidence>
<keyword evidence="1" id="KW-1133">Transmembrane helix</keyword>
<feature type="transmembrane region" description="Helical" evidence="1">
    <location>
        <begin position="21"/>
        <end position="48"/>
    </location>
</feature>
<dbReference type="AlphaFoldDB" id="A0ABD5VL41"/>
<proteinExistence type="predicted"/>
<dbReference type="Proteomes" id="UP001596395">
    <property type="component" value="Unassembled WGS sequence"/>
</dbReference>
<protein>
    <submittedName>
        <fullName evidence="2">Uncharacterized protein</fullName>
    </submittedName>
</protein>
<sequence length="49" mass="5317">MSESPQKSMIGLKLMVLGIQMAVFARFLFQSALLMILGGVVTVSGLFVR</sequence>
<dbReference type="EMBL" id="JBHSXN010000004">
    <property type="protein sequence ID" value="MFC6954777.1"/>
    <property type="molecule type" value="Genomic_DNA"/>
</dbReference>
<comment type="caution">
    <text evidence="2">The sequence shown here is derived from an EMBL/GenBank/DDBJ whole genome shotgun (WGS) entry which is preliminary data.</text>
</comment>
<keyword evidence="1" id="KW-0472">Membrane</keyword>